<evidence type="ECO:0000256" key="9">
    <source>
        <dbReference type="ARBA" id="ARBA00047317"/>
    </source>
</evidence>
<dbReference type="InterPro" id="IPR036425">
    <property type="entry name" value="MoaB/Mog-like_dom_sf"/>
</dbReference>
<evidence type="ECO:0000256" key="7">
    <source>
        <dbReference type="ARBA" id="ARBA00022505"/>
    </source>
</evidence>
<evidence type="ECO:0000259" key="11">
    <source>
        <dbReference type="SMART" id="SM00852"/>
    </source>
</evidence>
<keyword evidence="7 10" id="KW-0500">Molybdenum</keyword>
<dbReference type="RefSeq" id="WP_132847246.1">
    <property type="nucleotide sequence ID" value="NZ_CP058648.1"/>
</dbReference>
<dbReference type="InterPro" id="IPR036135">
    <property type="entry name" value="MoeA_linker/N_sf"/>
</dbReference>
<dbReference type="OrthoDB" id="9804758at2"/>
<comment type="catalytic activity">
    <reaction evidence="9">
        <text>adenylyl-molybdopterin + molybdate = Mo-molybdopterin + AMP + H(+)</text>
        <dbReference type="Rhea" id="RHEA:35047"/>
        <dbReference type="ChEBI" id="CHEBI:15378"/>
        <dbReference type="ChEBI" id="CHEBI:36264"/>
        <dbReference type="ChEBI" id="CHEBI:62727"/>
        <dbReference type="ChEBI" id="CHEBI:71302"/>
        <dbReference type="ChEBI" id="CHEBI:456215"/>
        <dbReference type="EC" id="2.10.1.1"/>
    </reaction>
</comment>
<reference evidence="12 13" key="1">
    <citation type="submission" date="2019-03" db="EMBL/GenBank/DDBJ databases">
        <title>Genomic Encyclopedia of Type Strains, Phase IV (KMG-IV): sequencing the most valuable type-strain genomes for metagenomic binning, comparative biology and taxonomic classification.</title>
        <authorList>
            <person name="Goeker M."/>
        </authorList>
    </citation>
    <scope>NUCLEOTIDE SEQUENCE [LARGE SCALE GENOMIC DNA]</scope>
    <source>
        <strain evidence="12 13">DSM 100013</strain>
    </source>
</reference>
<dbReference type="NCBIfam" id="NF011068">
    <property type="entry name" value="PRK14498.1"/>
    <property type="match status" value="1"/>
</dbReference>
<dbReference type="SMART" id="SM00852">
    <property type="entry name" value="MoCF_biosynth"/>
    <property type="match status" value="1"/>
</dbReference>
<feature type="domain" description="MoaB/Mog" evidence="11">
    <location>
        <begin position="176"/>
        <end position="313"/>
    </location>
</feature>
<dbReference type="GO" id="GO:0005829">
    <property type="term" value="C:cytosol"/>
    <property type="evidence" value="ECO:0007669"/>
    <property type="project" value="TreeGrafter"/>
</dbReference>
<dbReference type="Pfam" id="PF00994">
    <property type="entry name" value="MoCF_biosynth"/>
    <property type="match status" value="1"/>
</dbReference>
<dbReference type="Gene3D" id="3.40.980.10">
    <property type="entry name" value="MoaB/Mog-like domain"/>
    <property type="match status" value="1"/>
</dbReference>
<keyword evidence="10" id="KW-0808">Transferase</keyword>
<dbReference type="Pfam" id="PF12727">
    <property type="entry name" value="PBP_like"/>
    <property type="match status" value="1"/>
</dbReference>
<evidence type="ECO:0000256" key="3">
    <source>
        <dbReference type="ARBA" id="ARBA00005046"/>
    </source>
</evidence>
<dbReference type="UniPathway" id="UPA00344"/>
<comment type="similarity">
    <text evidence="4 10">Belongs to the MoeA family.</text>
</comment>
<keyword evidence="10" id="KW-0460">Magnesium</keyword>
<organism evidence="12 13">
    <name type="scientific">Serpentinicella alkaliphila</name>
    <dbReference type="NCBI Taxonomy" id="1734049"/>
    <lineage>
        <taxon>Bacteria</taxon>
        <taxon>Bacillati</taxon>
        <taxon>Bacillota</taxon>
        <taxon>Clostridia</taxon>
        <taxon>Peptostreptococcales</taxon>
        <taxon>Natronincolaceae</taxon>
        <taxon>Serpentinicella</taxon>
    </lineage>
</organism>
<evidence type="ECO:0000256" key="8">
    <source>
        <dbReference type="ARBA" id="ARBA00023150"/>
    </source>
</evidence>
<dbReference type="Gene3D" id="3.40.190.10">
    <property type="entry name" value="Periplasmic binding protein-like II"/>
    <property type="match status" value="1"/>
</dbReference>
<protein>
    <recommendedName>
        <fullName evidence="6 10">Molybdopterin molybdenumtransferase</fullName>
        <ecNumber evidence="5 10">2.10.1.1</ecNumber>
    </recommendedName>
</protein>
<sequence length="638" mass="70375">MKRNVYLDTVDLEEAEKILRSQFIKPLYEESEVISVFNCLGRITKEPIFATISNPHYNASAMDGIALKAESTYGAHERNEVILCEGADFMYVDTGDYIDQRFNAVLMIEDVIPKGEGQIGTIKSVYPWENVRVVGEDIACGDMILTSNYRITPVDIGALISGGVLELEVYKLKTVGIIPTGTEIVNPGESLKPGVIIDSNSRVFESMVKETNGIPNRYDPVPDEIDKLRKAILKSVEENDITVINAGSSAGSEDYTVSLIRELGDVYIHGIAIKPGKPTIIGKIAGKPVIGIPGYPVSAYIAFKTFVLPLLNPNLAKKEDVKIEVTLSKRIVSALKHEEIVRMKVGKVGEKRIATPLNRGAGATMSLVNADGLLRIPKASEGYEAGAIVEVELLKPVDLIDRSLVSIGSHDILMDYLNDFMSKARDGYTVSSAHVGSLGGIMAVRKGETHIAPTHLLDEETGLYNMGFINKYLKGEKIHLLKGIKRWQGFYVNKGNPKNIKEIKDLFDKDVLFANRQRGSGTRVLLDYILKKEKYESRLINGYDTELTTHTSVALSVLSGNSDVGLGIQSVANLMGLEFIPVALEDYDFIIPHEYINDPRVQYFLEKIQNTEFINHLKSIGGYELEGFHMSTIEVGGT</sequence>
<keyword evidence="8 10" id="KW-0501">Molybdenum cofactor biosynthesis</keyword>
<dbReference type="InterPro" id="IPR008284">
    <property type="entry name" value="MoCF_biosynth_CS"/>
</dbReference>
<evidence type="ECO:0000256" key="10">
    <source>
        <dbReference type="RuleBase" id="RU365090"/>
    </source>
</evidence>
<keyword evidence="10" id="KW-0479">Metal-binding</keyword>
<evidence type="ECO:0000256" key="1">
    <source>
        <dbReference type="ARBA" id="ARBA00002901"/>
    </source>
</evidence>
<dbReference type="InterPro" id="IPR005110">
    <property type="entry name" value="MoeA_linker/N"/>
</dbReference>
<dbReference type="SUPFAM" id="SSF53850">
    <property type="entry name" value="Periplasmic binding protein-like II"/>
    <property type="match status" value="1"/>
</dbReference>
<comment type="cofactor">
    <cofactor evidence="10">
        <name>Mg(2+)</name>
        <dbReference type="ChEBI" id="CHEBI:18420"/>
    </cofactor>
</comment>
<dbReference type="AlphaFoldDB" id="A0A4R2U2N6"/>
<dbReference type="PROSITE" id="PS01079">
    <property type="entry name" value="MOCF_BIOSYNTHESIS_2"/>
    <property type="match status" value="1"/>
</dbReference>
<dbReference type="SUPFAM" id="SSF63867">
    <property type="entry name" value="MoeA C-terminal domain-like"/>
    <property type="match status" value="1"/>
</dbReference>
<evidence type="ECO:0000313" key="13">
    <source>
        <dbReference type="Proteomes" id="UP000295504"/>
    </source>
</evidence>
<evidence type="ECO:0000256" key="6">
    <source>
        <dbReference type="ARBA" id="ARBA00021108"/>
    </source>
</evidence>
<comment type="pathway">
    <text evidence="3 10">Cofactor biosynthesis; molybdopterin biosynthesis.</text>
</comment>
<comment type="function">
    <text evidence="1 10">Catalyzes the insertion of molybdate into adenylated molybdopterin with the concomitant release of AMP.</text>
</comment>
<dbReference type="PANTHER" id="PTHR10192:SF16">
    <property type="entry name" value="MOLYBDOPTERIN MOLYBDENUMTRANSFERASE"/>
    <property type="match status" value="1"/>
</dbReference>
<gene>
    <name evidence="12" type="ORF">EDD79_1001162</name>
</gene>
<dbReference type="Gene3D" id="2.170.190.11">
    <property type="entry name" value="Molybdopterin biosynthesis moea protein, domain 3"/>
    <property type="match status" value="1"/>
</dbReference>
<accession>A0A4R2U2N6</accession>
<dbReference type="Pfam" id="PF03454">
    <property type="entry name" value="MoeA_C"/>
    <property type="match status" value="1"/>
</dbReference>
<dbReference type="GO" id="GO:0006777">
    <property type="term" value="P:Mo-molybdopterin cofactor biosynthetic process"/>
    <property type="evidence" value="ECO:0007669"/>
    <property type="project" value="UniProtKB-UniRule"/>
</dbReference>
<dbReference type="CDD" id="cd00887">
    <property type="entry name" value="MoeA"/>
    <property type="match status" value="1"/>
</dbReference>
<dbReference type="SUPFAM" id="SSF53218">
    <property type="entry name" value="Molybdenum cofactor biosynthesis proteins"/>
    <property type="match status" value="1"/>
</dbReference>
<dbReference type="EMBL" id="SLYC01000001">
    <property type="protein sequence ID" value="TCQ08075.1"/>
    <property type="molecule type" value="Genomic_DNA"/>
</dbReference>
<dbReference type="Gene3D" id="3.90.105.10">
    <property type="entry name" value="Molybdopterin biosynthesis moea protein, domain 2"/>
    <property type="match status" value="1"/>
</dbReference>
<evidence type="ECO:0000256" key="4">
    <source>
        <dbReference type="ARBA" id="ARBA00010763"/>
    </source>
</evidence>
<keyword evidence="13" id="KW-1185">Reference proteome</keyword>
<dbReference type="Pfam" id="PF03453">
    <property type="entry name" value="MoeA_N"/>
    <property type="match status" value="1"/>
</dbReference>
<comment type="caution">
    <text evidence="12">The sequence shown here is derived from an EMBL/GenBank/DDBJ whole genome shotgun (WGS) entry which is preliminary data.</text>
</comment>
<dbReference type="GO" id="GO:0061599">
    <property type="term" value="F:molybdopterin molybdotransferase activity"/>
    <property type="evidence" value="ECO:0007669"/>
    <property type="project" value="UniProtKB-UniRule"/>
</dbReference>
<dbReference type="GO" id="GO:0046872">
    <property type="term" value="F:metal ion binding"/>
    <property type="evidence" value="ECO:0007669"/>
    <property type="project" value="UniProtKB-UniRule"/>
</dbReference>
<name>A0A4R2U2N6_9FIRM</name>
<dbReference type="SUPFAM" id="SSF63882">
    <property type="entry name" value="MoeA N-terminal region -like"/>
    <property type="match status" value="1"/>
</dbReference>
<evidence type="ECO:0000256" key="5">
    <source>
        <dbReference type="ARBA" id="ARBA00013269"/>
    </source>
</evidence>
<dbReference type="Proteomes" id="UP000295504">
    <property type="component" value="Unassembled WGS sequence"/>
</dbReference>
<evidence type="ECO:0000313" key="12">
    <source>
        <dbReference type="EMBL" id="TCQ08075.1"/>
    </source>
</evidence>
<dbReference type="InterPro" id="IPR024370">
    <property type="entry name" value="PBP_domain"/>
</dbReference>
<dbReference type="InterPro" id="IPR036688">
    <property type="entry name" value="MoeA_C_domain_IV_sf"/>
</dbReference>
<dbReference type="InterPro" id="IPR005111">
    <property type="entry name" value="MoeA_C_domain_IV"/>
</dbReference>
<dbReference type="InterPro" id="IPR038987">
    <property type="entry name" value="MoeA-like"/>
</dbReference>
<comment type="function">
    <text evidence="2">May be involved in the biosynthesis of molybdopterin.</text>
</comment>
<evidence type="ECO:0000256" key="2">
    <source>
        <dbReference type="ARBA" id="ARBA00003487"/>
    </source>
</evidence>
<dbReference type="InterPro" id="IPR001453">
    <property type="entry name" value="MoaB/Mog_dom"/>
</dbReference>
<proteinExistence type="inferred from homology"/>
<dbReference type="Gene3D" id="2.40.340.10">
    <property type="entry name" value="MoeA, C-terminal, domain IV"/>
    <property type="match status" value="1"/>
</dbReference>
<dbReference type="PANTHER" id="PTHR10192">
    <property type="entry name" value="MOLYBDOPTERIN BIOSYNTHESIS PROTEIN"/>
    <property type="match status" value="1"/>
</dbReference>
<dbReference type="EC" id="2.10.1.1" evidence="5 10"/>